<dbReference type="InterPro" id="IPR032675">
    <property type="entry name" value="LRR_dom_sf"/>
</dbReference>
<dbReference type="InParanoid" id="A0A1S3HGR9"/>
<evidence type="ECO:0000313" key="3">
    <source>
        <dbReference type="Proteomes" id="UP000085678"/>
    </source>
</evidence>
<dbReference type="Pfam" id="PF12799">
    <property type="entry name" value="LRR_4"/>
    <property type="match status" value="1"/>
</dbReference>
<dbReference type="OMA" id="DWGKMPT"/>
<dbReference type="PANTHER" id="PTHR46759:SF1">
    <property type="entry name" value="LEUCINE-RICH REPEAT-CONTAINING PROTEIN 72"/>
    <property type="match status" value="1"/>
</dbReference>
<dbReference type="Proteomes" id="UP000085678">
    <property type="component" value="Unplaced"/>
</dbReference>
<sequence>MADLDQTIKTQLEKQNIKRNVDVKQLYLSKCNLRDVSDLGRFKNLKYLWLNQNMLTSINFLANNYRLSELYLQENHLKEITGALKHLTSMEVLYLHNNQLTKLEKVVAEFRKMQNLKSLNLFSNPVAQEPDYRLFVISSIPSLELLDRQEITKDEKDRAREIYDQEQEEVRGTIAFGRRSQGPPCIYYPSSLEKQAPTNPVEFEIGNNFYRNSPNYTTPDDAVNARLLKKSVMQFSRFDWAKVPRGEQKRTSEEPFETPQVLTMHFR</sequence>
<dbReference type="SUPFAM" id="SSF52075">
    <property type="entry name" value="Outer arm dynein light chain 1"/>
    <property type="match status" value="1"/>
</dbReference>
<dbReference type="InterPro" id="IPR001611">
    <property type="entry name" value="Leu-rich_rpt"/>
</dbReference>
<keyword evidence="1" id="KW-0433">Leucine-rich repeat</keyword>
<dbReference type="STRING" id="7574.A0A1S3HGR9"/>
<dbReference type="InterPro" id="IPR042655">
    <property type="entry name" value="LRC72"/>
</dbReference>
<dbReference type="KEGG" id="lak:106154758"/>
<evidence type="ECO:0000256" key="1">
    <source>
        <dbReference type="ARBA" id="ARBA00022614"/>
    </source>
</evidence>
<keyword evidence="2" id="KW-0677">Repeat</keyword>
<dbReference type="OrthoDB" id="10251250at2759"/>
<dbReference type="InterPro" id="IPR025875">
    <property type="entry name" value="Leu-rich_rpt_4"/>
</dbReference>
<evidence type="ECO:0000256" key="2">
    <source>
        <dbReference type="ARBA" id="ARBA00022737"/>
    </source>
</evidence>
<dbReference type="PANTHER" id="PTHR46759">
    <property type="entry name" value="LEUCINE-RICH REPEAT-CONTAINING PROTEIN 72"/>
    <property type="match status" value="1"/>
</dbReference>
<dbReference type="Pfam" id="PF14580">
    <property type="entry name" value="LRR_9"/>
    <property type="match status" value="1"/>
</dbReference>
<dbReference type="AlphaFoldDB" id="A0A1S3HGR9"/>
<name>A0A1S3HGR9_LINAN</name>
<organism evidence="3 4">
    <name type="scientific">Lingula anatina</name>
    <name type="common">Brachiopod</name>
    <name type="synonym">Lingula unguis</name>
    <dbReference type="NCBI Taxonomy" id="7574"/>
    <lineage>
        <taxon>Eukaryota</taxon>
        <taxon>Metazoa</taxon>
        <taxon>Spiralia</taxon>
        <taxon>Lophotrochozoa</taxon>
        <taxon>Brachiopoda</taxon>
        <taxon>Linguliformea</taxon>
        <taxon>Lingulata</taxon>
        <taxon>Lingulida</taxon>
        <taxon>Linguloidea</taxon>
        <taxon>Lingulidae</taxon>
        <taxon>Lingula</taxon>
    </lineage>
</organism>
<dbReference type="SMART" id="SM00365">
    <property type="entry name" value="LRR_SD22"/>
    <property type="match status" value="2"/>
</dbReference>
<dbReference type="GeneID" id="106154758"/>
<reference evidence="4" key="1">
    <citation type="submission" date="2025-08" db="UniProtKB">
        <authorList>
            <consortium name="RefSeq"/>
        </authorList>
    </citation>
    <scope>IDENTIFICATION</scope>
    <source>
        <tissue evidence="4">Gonads</tissue>
    </source>
</reference>
<dbReference type="RefSeq" id="XP_013384676.1">
    <property type="nucleotide sequence ID" value="XM_013529222.1"/>
</dbReference>
<proteinExistence type="predicted"/>
<gene>
    <name evidence="4" type="primary">LOC106154758</name>
</gene>
<dbReference type="Gene3D" id="3.80.10.10">
    <property type="entry name" value="Ribonuclease Inhibitor"/>
    <property type="match status" value="1"/>
</dbReference>
<protein>
    <submittedName>
        <fullName evidence="4">Leucine-rich repeat-containing protein 72</fullName>
    </submittedName>
</protein>
<keyword evidence="3" id="KW-1185">Reference proteome</keyword>
<accession>A0A1S3HGR9</accession>
<evidence type="ECO:0000313" key="4">
    <source>
        <dbReference type="RefSeq" id="XP_013384676.1"/>
    </source>
</evidence>
<dbReference type="PROSITE" id="PS51450">
    <property type="entry name" value="LRR"/>
    <property type="match status" value="1"/>
</dbReference>